<dbReference type="Proteomes" id="UP000314294">
    <property type="component" value="Unassembled WGS sequence"/>
</dbReference>
<evidence type="ECO:0000313" key="3">
    <source>
        <dbReference type="Proteomes" id="UP000314294"/>
    </source>
</evidence>
<dbReference type="AlphaFoldDB" id="A0A4Z2I3M7"/>
<dbReference type="EMBL" id="SRLO01000137">
    <property type="protein sequence ID" value="TNN72420.1"/>
    <property type="molecule type" value="Genomic_DNA"/>
</dbReference>
<keyword evidence="3" id="KW-1185">Reference proteome</keyword>
<keyword evidence="1" id="KW-1133">Transmembrane helix</keyword>
<accession>A0A4Z2I3M7</accession>
<reference evidence="2 3" key="1">
    <citation type="submission" date="2019-03" db="EMBL/GenBank/DDBJ databases">
        <title>First draft genome of Liparis tanakae, snailfish: a comprehensive survey of snailfish specific genes.</title>
        <authorList>
            <person name="Kim W."/>
            <person name="Song I."/>
            <person name="Jeong J.-H."/>
            <person name="Kim D."/>
            <person name="Kim S."/>
            <person name="Ryu S."/>
            <person name="Song J.Y."/>
            <person name="Lee S.K."/>
        </authorList>
    </citation>
    <scope>NUCLEOTIDE SEQUENCE [LARGE SCALE GENOMIC DNA]</scope>
    <source>
        <tissue evidence="2">Muscle</tissue>
    </source>
</reference>
<gene>
    <name evidence="2" type="ORF">EYF80_017346</name>
</gene>
<name>A0A4Z2I3M7_9TELE</name>
<comment type="caution">
    <text evidence="2">The sequence shown here is derived from an EMBL/GenBank/DDBJ whole genome shotgun (WGS) entry which is preliminary data.</text>
</comment>
<keyword evidence="1" id="KW-0472">Membrane</keyword>
<organism evidence="2 3">
    <name type="scientific">Liparis tanakae</name>
    <name type="common">Tanaka's snailfish</name>
    <dbReference type="NCBI Taxonomy" id="230148"/>
    <lineage>
        <taxon>Eukaryota</taxon>
        <taxon>Metazoa</taxon>
        <taxon>Chordata</taxon>
        <taxon>Craniata</taxon>
        <taxon>Vertebrata</taxon>
        <taxon>Euteleostomi</taxon>
        <taxon>Actinopterygii</taxon>
        <taxon>Neopterygii</taxon>
        <taxon>Teleostei</taxon>
        <taxon>Neoteleostei</taxon>
        <taxon>Acanthomorphata</taxon>
        <taxon>Eupercaria</taxon>
        <taxon>Perciformes</taxon>
        <taxon>Cottioidei</taxon>
        <taxon>Cottales</taxon>
        <taxon>Liparidae</taxon>
        <taxon>Liparis</taxon>
    </lineage>
</organism>
<keyword evidence="1" id="KW-0812">Transmembrane</keyword>
<protein>
    <submittedName>
        <fullName evidence="2">Uncharacterized protein</fullName>
    </submittedName>
</protein>
<evidence type="ECO:0000256" key="1">
    <source>
        <dbReference type="SAM" id="Phobius"/>
    </source>
</evidence>
<sequence>MKTLFSRCFPPWMINPFNSLSSPRSTCSHSLVKGCGWGSRVHPVLLVSRRAFSGTQLRSVWEEALLAFVFGQNPFESDRSLRSSEGFEVTGRIRMKRVSVGLGSIVLATSVGLVLPWKTCEEGRKKVNY</sequence>
<proteinExistence type="predicted"/>
<evidence type="ECO:0000313" key="2">
    <source>
        <dbReference type="EMBL" id="TNN72420.1"/>
    </source>
</evidence>
<feature type="transmembrane region" description="Helical" evidence="1">
    <location>
        <begin position="98"/>
        <end position="117"/>
    </location>
</feature>